<dbReference type="RefSeq" id="YP_010766520.1">
    <property type="nucleotide sequence ID" value="NC_073679.1"/>
</dbReference>
<keyword evidence="3" id="KW-1185">Reference proteome</keyword>
<reference evidence="2 3" key="1">
    <citation type="submission" date="2022-02" db="EMBL/GenBank/DDBJ databases">
        <authorList>
            <person name="Gylling M."/>
        </authorList>
    </citation>
    <scope>NUCLEOTIDE SEQUENCE [LARGE SCALE GENOMIC DNA]</scope>
</reference>
<evidence type="ECO:0000313" key="3">
    <source>
        <dbReference type="Proteomes" id="UP000831298"/>
    </source>
</evidence>
<evidence type="ECO:0000256" key="1">
    <source>
        <dbReference type="SAM" id="Phobius"/>
    </source>
</evidence>
<sequence length="31" mass="3358">MEVVLFAVAFGGPIALFAWWAYAMANVGVKK</sequence>
<organism evidence="2 3">
    <name type="scientific">Pseudomonas phage Kremar</name>
    <dbReference type="NCBI Taxonomy" id="2928831"/>
    <lineage>
        <taxon>Viruses</taxon>
        <taxon>Duplodnaviria</taxon>
        <taxon>Heunggongvirae</taxon>
        <taxon>Uroviricota</taxon>
        <taxon>Caudoviricetes</taxon>
        <taxon>Vandenendeviridae</taxon>
        <taxon>Gorskivirinae</taxon>
        <taxon>Kremarvirus</taxon>
        <taxon>Kremarvirus kremar</taxon>
    </lineage>
</organism>
<keyword evidence="1" id="KW-0812">Transmembrane</keyword>
<keyword evidence="1" id="KW-1133">Transmembrane helix</keyword>
<dbReference type="GeneID" id="80266199"/>
<dbReference type="KEGG" id="vg:80266199"/>
<accession>A0AAE9GNT8</accession>
<proteinExistence type="predicted"/>
<evidence type="ECO:0000313" key="2">
    <source>
        <dbReference type="EMBL" id="UOL48564.1"/>
    </source>
</evidence>
<feature type="transmembrane region" description="Helical" evidence="1">
    <location>
        <begin position="6"/>
        <end position="25"/>
    </location>
</feature>
<keyword evidence="1" id="KW-0472">Membrane</keyword>
<protein>
    <submittedName>
        <fullName evidence="2">Uncharacterized protein</fullName>
    </submittedName>
</protein>
<dbReference type="Proteomes" id="UP000831298">
    <property type="component" value="Segment"/>
</dbReference>
<name>A0AAE9GNT8_9CAUD</name>
<dbReference type="EMBL" id="OM982620">
    <property type="protein sequence ID" value="UOL48564.1"/>
    <property type="molecule type" value="Genomic_DNA"/>
</dbReference>